<reference evidence="5" key="2">
    <citation type="submission" date="2017-03" db="EMBL/GenBank/DDBJ databases">
        <title>Bacillus sp. V-88(T) DSM27956, whole genome shotgun sequencing project.</title>
        <authorList>
            <person name="Dastager S.G."/>
            <person name="Neurgaonkar P.S."/>
            <person name="Dharne M.S."/>
        </authorList>
    </citation>
    <scope>NUCLEOTIDE SEQUENCE [LARGE SCALE GENOMIC DNA]</scope>
    <source>
        <strain evidence="5">DSM 25145</strain>
    </source>
</reference>
<evidence type="ECO:0000313" key="3">
    <source>
        <dbReference type="EMBL" id="SIR09514.1"/>
    </source>
</evidence>
<accession>A0A1N6Y4N3</accession>
<keyword evidence="1" id="KW-1133">Transmembrane helix</keyword>
<dbReference type="Proteomes" id="UP000186385">
    <property type="component" value="Unassembled WGS sequence"/>
</dbReference>
<dbReference type="RefSeq" id="WP_045851969.1">
    <property type="nucleotide sequence ID" value="NZ_FTLX01000005.1"/>
</dbReference>
<dbReference type="EMBL" id="MWSK01000005">
    <property type="protein sequence ID" value="OXS77514.1"/>
    <property type="molecule type" value="Genomic_DNA"/>
</dbReference>
<gene>
    <name evidence="2" type="ORF">B1B05_11805</name>
    <name evidence="3" type="ORF">SAMN05443094_105149</name>
</gene>
<feature type="transmembrane region" description="Helical" evidence="1">
    <location>
        <begin position="7"/>
        <end position="25"/>
    </location>
</feature>
<evidence type="ECO:0000313" key="4">
    <source>
        <dbReference type="Proteomes" id="UP000186385"/>
    </source>
</evidence>
<name>A0A1N6Y4N3_9BACI</name>
<protein>
    <submittedName>
        <fullName evidence="3">Uncharacterized protein</fullName>
    </submittedName>
</protein>
<feature type="transmembrane region" description="Helical" evidence="1">
    <location>
        <begin position="105"/>
        <end position="126"/>
    </location>
</feature>
<dbReference type="EMBL" id="FTLX01000005">
    <property type="protein sequence ID" value="SIR09514.1"/>
    <property type="molecule type" value="Genomic_DNA"/>
</dbReference>
<keyword evidence="1" id="KW-0472">Membrane</keyword>
<dbReference type="AlphaFoldDB" id="A0A1N6Y4N3"/>
<evidence type="ECO:0000313" key="5">
    <source>
        <dbReference type="Proteomes" id="UP000215545"/>
    </source>
</evidence>
<evidence type="ECO:0000256" key="1">
    <source>
        <dbReference type="SAM" id="Phobius"/>
    </source>
</evidence>
<reference evidence="3 4" key="1">
    <citation type="submission" date="2017-01" db="EMBL/GenBank/DDBJ databases">
        <authorList>
            <person name="Mah S.A."/>
            <person name="Swanson W.J."/>
            <person name="Moy G.W."/>
            <person name="Vacquier V.D."/>
        </authorList>
    </citation>
    <scope>NUCLEOTIDE SEQUENCE [LARGE SCALE GENOMIC DNA]</scope>
    <source>
        <strain evidence="3 4">NIO-1016</strain>
    </source>
</reference>
<organism evidence="3 4">
    <name type="scientific">Domibacillus enclensis</name>
    <dbReference type="NCBI Taxonomy" id="1017273"/>
    <lineage>
        <taxon>Bacteria</taxon>
        <taxon>Bacillati</taxon>
        <taxon>Bacillota</taxon>
        <taxon>Bacilli</taxon>
        <taxon>Bacillales</taxon>
        <taxon>Bacillaceae</taxon>
        <taxon>Domibacillus</taxon>
    </lineage>
</organism>
<dbReference type="OrthoDB" id="2969194at2"/>
<dbReference type="Proteomes" id="UP000215545">
    <property type="component" value="Unassembled WGS sequence"/>
</dbReference>
<sequence>MERTRRYFLLAFFYAAAGGVGLWLIEEIEGSKIMTSEHIDFELDMIWIGGISLFITVVPLFIVPITALLNRYVPLFIIKWVLFTLFSAVLANVLFVYWYRYFDEFPLQSSTAVCIFALVGSFYMLLNEWLLRREQTS</sequence>
<reference evidence="2" key="3">
    <citation type="submission" date="2017-03" db="EMBL/GenBank/DDBJ databases">
        <authorList>
            <person name="Dastager S.G."/>
            <person name="Neurgaonkar P.S."/>
            <person name="Dharne M.S."/>
        </authorList>
    </citation>
    <scope>NUCLEOTIDE SEQUENCE</scope>
    <source>
        <strain evidence="2">DSM 25145</strain>
    </source>
</reference>
<keyword evidence="5" id="KW-1185">Reference proteome</keyword>
<keyword evidence="1" id="KW-0812">Transmembrane</keyword>
<feature type="transmembrane region" description="Helical" evidence="1">
    <location>
        <begin position="76"/>
        <end position="99"/>
    </location>
</feature>
<feature type="transmembrane region" description="Helical" evidence="1">
    <location>
        <begin position="45"/>
        <end position="69"/>
    </location>
</feature>
<proteinExistence type="predicted"/>
<evidence type="ECO:0000313" key="2">
    <source>
        <dbReference type="EMBL" id="OXS77514.1"/>
    </source>
</evidence>